<organism evidence="2 3">
    <name type="scientific">Noviherbaspirillum cavernae</name>
    <dbReference type="NCBI Taxonomy" id="2320862"/>
    <lineage>
        <taxon>Bacteria</taxon>
        <taxon>Pseudomonadati</taxon>
        <taxon>Pseudomonadota</taxon>
        <taxon>Betaproteobacteria</taxon>
        <taxon>Burkholderiales</taxon>
        <taxon>Oxalobacteraceae</taxon>
        <taxon>Noviherbaspirillum</taxon>
    </lineage>
</organism>
<sequence>MWHLLDNPKRAQQDHSAECVMAVTMKKSSFWVMLLLDAYALVCMAALLLLFAEVRMPAFSLTHN</sequence>
<dbReference type="RefSeq" id="WP_119738289.1">
    <property type="nucleotide sequence ID" value="NZ_QYUN01000002.1"/>
</dbReference>
<protein>
    <submittedName>
        <fullName evidence="2">Uncharacterized protein</fullName>
    </submittedName>
</protein>
<dbReference type="Proteomes" id="UP000285190">
    <property type="component" value="Unassembled WGS sequence"/>
</dbReference>
<comment type="caution">
    <text evidence="2">The sequence shown here is derived from an EMBL/GenBank/DDBJ whole genome shotgun (WGS) entry which is preliminary data.</text>
</comment>
<evidence type="ECO:0000256" key="1">
    <source>
        <dbReference type="SAM" id="Phobius"/>
    </source>
</evidence>
<evidence type="ECO:0000313" key="3">
    <source>
        <dbReference type="Proteomes" id="UP000285190"/>
    </source>
</evidence>
<name>A0A418X0P5_9BURK</name>
<proteinExistence type="predicted"/>
<keyword evidence="1" id="KW-0472">Membrane</keyword>
<keyword evidence="1" id="KW-1133">Transmembrane helix</keyword>
<accession>A0A418X0P5</accession>
<feature type="transmembrane region" description="Helical" evidence="1">
    <location>
        <begin position="30"/>
        <end position="52"/>
    </location>
</feature>
<keyword evidence="3" id="KW-1185">Reference proteome</keyword>
<evidence type="ECO:0000313" key="2">
    <source>
        <dbReference type="EMBL" id="RJG06056.1"/>
    </source>
</evidence>
<gene>
    <name evidence="2" type="ORF">D3870_08570</name>
</gene>
<dbReference type="AlphaFoldDB" id="A0A418X0P5"/>
<dbReference type="EMBL" id="QYUN01000002">
    <property type="protein sequence ID" value="RJG06056.1"/>
    <property type="molecule type" value="Genomic_DNA"/>
</dbReference>
<reference evidence="2 3" key="1">
    <citation type="submission" date="2018-09" db="EMBL/GenBank/DDBJ databases">
        <authorList>
            <person name="Zhu H."/>
        </authorList>
    </citation>
    <scope>NUCLEOTIDE SEQUENCE [LARGE SCALE GENOMIC DNA]</scope>
    <source>
        <strain evidence="2 3">K2R10-39</strain>
    </source>
</reference>
<keyword evidence="1" id="KW-0812">Transmembrane</keyword>